<dbReference type="AlphaFoldDB" id="A0A426XX08"/>
<feature type="non-terminal residue" evidence="1">
    <location>
        <position position="152"/>
    </location>
</feature>
<dbReference type="Proteomes" id="UP000287651">
    <property type="component" value="Unassembled WGS sequence"/>
</dbReference>
<comment type="caution">
    <text evidence="1">The sequence shown here is derived from an EMBL/GenBank/DDBJ whole genome shotgun (WGS) entry which is preliminary data.</text>
</comment>
<dbReference type="EMBL" id="AMZH03016768">
    <property type="protein sequence ID" value="RRT43994.1"/>
    <property type="molecule type" value="Genomic_DNA"/>
</dbReference>
<organism evidence="1 2">
    <name type="scientific">Ensete ventricosum</name>
    <name type="common">Abyssinian banana</name>
    <name type="synonym">Musa ensete</name>
    <dbReference type="NCBI Taxonomy" id="4639"/>
    <lineage>
        <taxon>Eukaryota</taxon>
        <taxon>Viridiplantae</taxon>
        <taxon>Streptophyta</taxon>
        <taxon>Embryophyta</taxon>
        <taxon>Tracheophyta</taxon>
        <taxon>Spermatophyta</taxon>
        <taxon>Magnoliopsida</taxon>
        <taxon>Liliopsida</taxon>
        <taxon>Zingiberales</taxon>
        <taxon>Musaceae</taxon>
        <taxon>Ensete</taxon>
    </lineage>
</organism>
<proteinExistence type="predicted"/>
<protein>
    <submittedName>
        <fullName evidence="1">Uncharacterized protein</fullName>
    </submittedName>
</protein>
<evidence type="ECO:0000313" key="1">
    <source>
        <dbReference type="EMBL" id="RRT43994.1"/>
    </source>
</evidence>
<name>A0A426XX08_ENSVE</name>
<evidence type="ECO:0000313" key="2">
    <source>
        <dbReference type="Proteomes" id="UP000287651"/>
    </source>
</evidence>
<reference evidence="1 2" key="1">
    <citation type="journal article" date="2014" name="Agronomy (Basel)">
        <title>A Draft Genome Sequence for Ensete ventricosum, the Drought-Tolerant Tree Against Hunger.</title>
        <authorList>
            <person name="Harrison J."/>
            <person name="Moore K.A."/>
            <person name="Paszkiewicz K."/>
            <person name="Jones T."/>
            <person name="Grant M."/>
            <person name="Ambacheew D."/>
            <person name="Muzemil S."/>
            <person name="Studholme D.J."/>
        </authorList>
    </citation>
    <scope>NUCLEOTIDE SEQUENCE [LARGE SCALE GENOMIC DNA]</scope>
</reference>
<sequence>MKIGKVTCYYFVPACFDSKEVPDDMNIFFQITLASSWTFEDLKAAVAGIDSLNGISEINLKYADRLLPGGIADWGCFCPSKSTGNNRFRQSVVDFGQYQLREKEEEGEEKPGVRLLFAYAIRHPHDPSLTFDFFSPHGEKKRLPVWEKEQGN</sequence>
<accession>A0A426XX08</accession>
<gene>
    <name evidence="1" type="ORF">B296_00056059</name>
</gene>